<feature type="region of interest" description="Disordered" evidence="1">
    <location>
        <begin position="88"/>
        <end position="361"/>
    </location>
</feature>
<dbReference type="InterPro" id="IPR024822">
    <property type="entry name" value="Coilin"/>
</dbReference>
<dbReference type="GO" id="GO:0015030">
    <property type="term" value="C:Cajal body"/>
    <property type="evidence" value="ECO:0007669"/>
    <property type="project" value="TreeGrafter"/>
</dbReference>
<name>A0AAW0PQ95_9GOBI</name>
<dbReference type="Pfam" id="PF15862">
    <property type="entry name" value="Coilin_N"/>
    <property type="match status" value="1"/>
</dbReference>
<dbReference type="EMBL" id="JBBPFD010000004">
    <property type="protein sequence ID" value="KAK7929713.1"/>
    <property type="molecule type" value="Genomic_DNA"/>
</dbReference>
<comment type="caution">
    <text evidence="3">The sequence shown here is derived from an EMBL/GenBank/DDBJ whole genome shotgun (WGS) entry which is preliminary data.</text>
</comment>
<proteinExistence type="predicted"/>
<gene>
    <name evidence="3" type="ORF">WMY93_006108</name>
</gene>
<dbReference type="AlphaFoldDB" id="A0AAW0PQ95"/>
<evidence type="ECO:0000313" key="4">
    <source>
        <dbReference type="Proteomes" id="UP001460270"/>
    </source>
</evidence>
<dbReference type="PANTHER" id="PTHR15197:SF0">
    <property type="entry name" value="COILIN"/>
    <property type="match status" value="1"/>
</dbReference>
<dbReference type="GO" id="GO:0000387">
    <property type="term" value="P:spliceosomal snRNP assembly"/>
    <property type="evidence" value="ECO:0007669"/>
    <property type="project" value="TreeGrafter"/>
</dbReference>
<feature type="compositionally biased region" description="Gly residues" evidence="1">
    <location>
        <begin position="312"/>
        <end position="321"/>
    </location>
</feature>
<feature type="compositionally biased region" description="Low complexity" evidence="1">
    <location>
        <begin position="171"/>
        <end position="202"/>
    </location>
</feature>
<dbReference type="Proteomes" id="UP001460270">
    <property type="component" value="Unassembled WGS sequence"/>
</dbReference>
<dbReference type="GO" id="GO:0030619">
    <property type="term" value="F:U1 snRNA binding"/>
    <property type="evidence" value="ECO:0007669"/>
    <property type="project" value="TreeGrafter"/>
</dbReference>
<dbReference type="InterPro" id="IPR031722">
    <property type="entry name" value="Coilin_N"/>
</dbReference>
<dbReference type="PANTHER" id="PTHR15197">
    <property type="entry name" value="COILIN P80"/>
    <property type="match status" value="1"/>
</dbReference>
<accession>A0AAW0PQ95</accession>
<dbReference type="GO" id="GO:0030620">
    <property type="term" value="F:U2 snRNA binding"/>
    <property type="evidence" value="ECO:0007669"/>
    <property type="project" value="TreeGrafter"/>
</dbReference>
<keyword evidence="4" id="KW-1185">Reference proteome</keyword>
<sequence length="421" mass="46391">MTDSFIRVRLHFDYAPPSMVGCRMCWLLVDLRSCRVVADLEGIIRDKFELSRGSIISLFIQDCYLPHTESILVVRDNDCVRVKVDSISKSPEQASPEATGANKRKRQRPAEEEECVENGPSVDLKKKKRKKTLVESPALNGSQTETATIAQKKDKKKKKQKEQKSTPPAPVKASPAVKKPTKTIQKTPTQKPHTSSSSSTSSSEDEQPMKKTPASKPVTKLAPTSPKTTPNGRPASKKLPPPKSSSSSSDTDSSSEEDGTAKAKSAKSNLEETLPNTNSAIPNGANEREEEEETELVIKKPVQHPPRAYFGGADGAAGGGRQGERKDGARGVVGQRERKRKRKRELRPIRLSGKRAGQERAVVRHGFSHQRVYRSPAPVEPGKFDLVYQNPDGSESVEYAVDRGSLVTERWDSLLEPRLII</sequence>
<evidence type="ECO:0000256" key="1">
    <source>
        <dbReference type="SAM" id="MobiDB-lite"/>
    </source>
</evidence>
<evidence type="ECO:0000259" key="2">
    <source>
        <dbReference type="Pfam" id="PF15862"/>
    </source>
</evidence>
<reference evidence="4" key="1">
    <citation type="submission" date="2024-04" db="EMBL/GenBank/DDBJ databases">
        <title>Salinicola lusitanus LLJ914,a marine bacterium isolated from the Okinawa Trough.</title>
        <authorList>
            <person name="Li J."/>
        </authorList>
    </citation>
    <scope>NUCLEOTIDE SEQUENCE [LARGE SCALE GENOMIC DNA]</scope>
</reference>
<feature type="domain" description="Coilin N-terminal" evidence="2">
    <location>
        <begin position="6"/>
        <end position="131"/>
    </location>
</feature>
<feature type="compositionally biased region" description="Polar residues" evidence="1">
    <location>
        <begin position="139"/>
        <end position="149"/>
    </location>
</feature>
<evidence type="ECO:0000313" key="3">
    <source>
        <dbReference type="EMBL" id="KAK7929713.1"/>
    </source>
</evidence>
<protein>
    <recommendedName>
        <fullName evidence="2">Coilin N-terminal domain-containing protein</fullName>
    </recommendedName>
</protein>
<organism evidence="3 4">
    <name type="scientific">Mugilogobius chulae</name>
    <name type="common">yellowstripe goby</name>
    <dbReference type="NCBI Taxonomy" id="88201"/>
    <lineage>
        <taxon>Eukaryota</taxon>
        <taxon>Metazoa</taxon>
        <taxon>Chordata</taxon>
        <taxon>Craniata</taxon>
        <taxon>Vertebrata</taxon>
        <taxon>Euteleostomi</taxon>
        <taxon>Actinopterygii</taxon>
        <taxon>Neopterygii</taxon>
        <taxon>Teleostei</taxon>
        <taxon>Neoteleostei</taxon>
        <taxon>Acanthomorphata</taxon>
        <taxon>Gobiaria</taxon>
        <taxon>Gobiiformes</taxon>
        <taxon>Gobioidei</taxon>
        <taxon>Gobiidae</taxon>
        <taxon>Gobionellinae</taxon>
        <taxon>Mugilogobius</taxon>
    </lineage>
</organism>